<protein>
    <submittedName>
        <fullName evidence="1">17928_t:CDS:1</fullName>
    </submittedName>
</protein>
<dbReference type="EMBL" id="CAJVPW010002646">
    <property type="protein sequence ID" value="CAG8510673.1"/>
    <property type="molecule type" value="Genomic_DNA"/>
</dbReference>
<dbReference type="Proteomes" id="UP000789366">
    <property type="component" value="Unassembled WGS sequence"/>
</dbReference>
<accession>A0ACA9L5R3</accession>
<comment type="caution">
    <text evidence="1">The sequence shown here is derived from an EMBL/GenBank/DDBJ whole genome shotgun (WGS) entry which is preliminary data.</text>
</comment>
<organism evidence="1 2">
    <name type="scientific">Cetraspora pellucida</name>
    <dbReference type="NCBI Taxonomy" id="1433469"/>
    <lineage>
        <taxon>Eukaryota</taxon>
        <taxon>Fungi</taxon>
        <taxon>Fungi incertae sedis</taxon>
        <taxon>Mucoromycota</taxon>
        <taxon>Glomeromycotina</taxon>
        <taxon>Glomeromycetes</taxon>
        <taxon>Diversisporales</taxon>
        <taxon>Gigasporaceae</taxon>
        <taxon>Cetraspora</taxon>
    </lineage>
</organism>
<gene>
    <name evidence="1" type="ORF">SPELUC_LOCUS3462</name>
</gene>
<name>A0ACA9L5R3_9GLOM</name>
<keyword evidence="2" id="KW-1185">Reference proteome</keyword>
<reference evidence="1" key="1">
    <citation type="submission" date="2021-06" db="EMBL/GenBank/DDBJ databases">
        <authorList>
            <person name="Kallberg Y."/>
            <person name="Tangrot J."/>
            <person name="Rosling A."/>
        </authorList>
    </citation>
    <scope>NUCLEOTIDE SEQUENCE</scope>
    <source>
        <strain evidence="1">28 12/20/2015</strain>
    </source>
</reference>
<sequence length="113" mass="13184">MQHLSSPLDKFLQIVLECFLFKDFEADLLEPASETLVALICSRKEYYNHLVQTFISNQNSPELRTRLHDAFATLSSGVPHTLPETLLRRRDVSGFREILFRFLMNVRGFLRVK</sequence>
<evidence type="ECO:0000313" key="2">
    <source>
        <dbReference type="Proteomes" id="UP000789366"/>
    </source>
</evidence>
<evidence type="ECO:0000313" key="1">
    <source>
        <dbReference type="EMBL" id="CAG8510673.1"/>
    </source>
</evidence>
<proteinExistence type="predicted"/>